<name>A0ABS3F9A7_9PROT</name>
<dbReference type="Proteomes" id="UP000664761">
    <property type="component" value="Unassembled WGS sequence"/>
</dbReference>
<comment type="caution">
    <text evidence="1">The sequence shown here is derived from an EMBL/GenBank/DDBJ whole genome shotgun (WGS) entry which is preliminary data.</text>
</comment>
<gene>
    <name evidence="1" type="ORF">J0X12_13695</name>
</gene>
<protein>
    <submittedName>
        <fullName evidence="1">DUF2336 domain-containing protein</fullName>
    </submittedName>
</protein>
<evidence type="ECO:0000313" key="2">
    <source>
        <dbReference type="Proteomes" id="UP000664761"/>
    </source>
</evidence>
<organism evidence="1 2">
    <name type="scientific">Sneathiella sedimenti</name>
    <dbReference type="NCBI Taxonomy" id="2816034"/>
    <lineage>
        <taxon>Bacteria</taxon>
        <taxon>Pseudomonadati</taxon>
        <taxon>Pseudomonadota</taxon>
        <taxon>Alphaproteobacteria</taxon>
        <taxon>Sneathiellales</taxon>
        <taxon>Sneathiellaceae</taxon>
        <taxon>Sneathiella</taxon>
    </lineage>
</organism>
<dbReference type="Pfam" id="PF10098">
    <property type="entry name" value="DUF2336"/>
    <property type="match status" value="1"/>
</dbReference>
<reference evidence="1 2" key="1">
    <citation type="submission" date="2021-03" db="EMBL/GenBank/DDBJ databases">
        <title>Sneathiella sp. CAU 1612 isolated from Kang Won-do.</title>
        <authorList>
            <person name="Kim W."/>
        </authorList>
    </citation>
    <scope>NUCLEOTIDE SEQUENCE [LARGE SCALE GENOMIC DNA]</scope>
    <source>
        <strain evidence="1 2">CAU 1612</strain>
    </source>
</reference>
<proteinExistence type="predicted"/>
<dbReference type="EMBL" id="JAFLNC010000004">
    <property type="protein sequence ID" value="MBO0334676.1"/>
    <property type="molecule type" value="Genomic_DNA"/>
</dbReference>
<sequence length="371" mass="42513">MMPASAQENIDTLKMLVGLAEANSPQQREFLYNRISDFLAENRMTFSDSEKEIMADIICRITSDVEKSIRAKFAKKLALRDDIPKNLLVFLANDEIEVALPILRDCGLLAEYDLLEIVKHRSKQHRLAVATRENIGEDVCTALCEINDPDITVTLLQNQSAQMPLQMLNFLGEQSEFIPEYQRPLLERPFLPKPIAEKMYRWVSMSLREYIGNNFDVDIRSLEMDINDREETIQSITMENDPSFRLVEKLHRSGELSTRFMIKSLHQGEIDLFEFSFAKLLDISGDMIKDVIYSENSEILAVACRSLDIDRVIFKSIYDLTASIRDQNLSVLSPVQSAPMDFYDLLTLESAQQALKHDGFMSGEIKYGDIF</sequence>
<evidence type="ECO:0000313" key="1">
    <source>
        <dbReference type="EMBL" id="MBO0334676.1"/>
    </source>
</evidence>
<dbReference type="RefSeq" id="WP_207046708.1">
    <property type="nucleotide sequence ID" value="NZ_JAFLNC010000004.1"/>
</dbReference>
<accession>A0ABS3F9A7</accession>
<dbReference type="InterPro" id="IPR019285">
    <property type="entry name" value="DUF2336"/>
</dbReference>
<keyword evidence="2" id="KW-1185">Reference proteome</keyword>